<dbReference type="HAMAP" id="MF_02087">
    <property type="entry name" value="PLP_homeostasis"/>
    <property type="match status" value="1"/>
</dbReference>
<dbReference type="PANTHER" id="PTHR10146">
    <property type="entry name" value="PROLINE SYNTHETASE CO-TRANSCRIBED BACTERIAL HOMOLOG PROTEIN"/>
    <property type="match status" value="1"/>
</dbReference>
<comment type="similarity">
    <text evidence="2 4">Belongs to the pyridoxal phosphate-binding protein YggS/PROSC family.</text>
</comment>
<evidence type="ECO:0000313" key="6">
    <source>
        <dbReference type="EMBL" id="SDE34956.1"/>
    </source>
</evidence>
<organism evidence="6 7">
    <name type="scientific">Bhargavaea beijingensis</name>
    <dbReference type="NCBI Taxonomy" id="426756"/>
    <lineage>
        <taxon>Bacteria</taxon>
        <taxon>Bacillati</taxon>
        <taxon>Bacillota</taxon>
        <taxon>Bacilli</taxon>
        <taxon>Bacillales</taxon>
        <taxon>Caryophanaceae</taxon>
        <taxon>Bhargavaea</taxon>
    </lineage>
</organism>
<dbReference type="PIRSF" id="PIRSF004848">
    <property type="entry name" value="YBL036c_PLPDEIII"/>
    <property type="match status" value="1"/>
</dbReference>
<feature type="modified residue" description="N6-(pyridoxal phosphate)lysine" evidence="2 3">
    <location>
        <position position="36"/>
    </location>
</feature>
<reference evidence="6 7" key="1">
    <citation type="submission" date="2016-10" db="EMBL/GenBank/DDBJ databases">
        <authorList>
            <person name="de Groot N.N."/>
        </authorList>
    </citation>
    <scope>NUCLEOTIDE SEQUENCE [LARGE SCALE GENOMIC DNA]</scope>
    <source>
        <strain evidence="6 7">CGMCC 1.6762</strain>
    </source>
</reference>
<dbReference type="PROSITE" id="PS01211">
    <property type="entry name" value="UPF0001"/>
    <property type="match status" value="1"/>
</dbReference>
<dbReference type="CDD" id="cd00635">
    <property type="entry name" value="PLPDE_III_YBL036c_like"/>
    <property type="match status" value="1"/>
</dbReference>
<evidence type="ECO:0000256" key="2">
    <source>
        <dbReference type="HAMAP-Rule" id="MF_02087"/>
    </source>
</evidence>
<evidence type="ECO:0000256" key="4">
    <source>
        <dbReference type="RuleBase" id="RU004514"/>
    </source>
</evidence>
<evidence type="ECO:0000259" key="5">
    <source>
        <dbReference type="Pfam" id="PF01168"/>
    </source>
</evidence>
<comment type="function">
    <text evidence="2">Pyridoxal 5'-phosphate (PLP)-binding protein, which is involved in PLP homeostasis.</text>
</comment>
<dbReference type="NCBIfam" id="TIGR00044">
    <property type="entry name" value="YggS family pyridoxal phosphate-dependent enzyme"/>
    <property type="match status" value="1"/>
</dbReference>
<accession>A0A1G7C8F7</accession>
<dbReference type="PANTHER" id="PTHR10146:SF14">
    <property type="entry name" value="PYRIDOXAL PHOSPHATE HOMEOSTASIS PROTEIN"/>
    <property type="match status" value="1"/>
</dbReference>
<dbReference type="GO" id="GO:0030170">
    <property type="term" value="F:pyridoxal phosphate binding"/>
    <property type="evidence" value="ECO:0007669"/>
    <property type="project" value="UniProtKB-UniRule"/>
</dbReference>
<evidence type="ECO:0000313" key="7">
    <source>
        <dbReference type="Proteomes" id="UP000198823"/>
    </source>
</evidence>
<comment type="cofactor">
    <cofactor evidence="3">
        <name>pyridoxal 5'-phosphate</name>
        <dbReference type="ChEBI" id="CHEBI:597326"/>
    </cofactor>
</comment>
<dbReference type="EMBL" id="FNAR01000007">
    <property type="protein sequence ID" value="SDE34956.1"/>
    <property type="molecule type" value="Genomic_DNA"/>
</dbReference>
<dbReference type="Proteomes" id="UP000198823">
    <property type="component" value="Unassembled WGS sequence"/>
</dbReference>
<dbReference type="STRING" id="426756.SAMN04488126_10760"/>
<protein>
    <recommendedName>
        <fullName evidence="2">Pyridoxal phosphate homeostasis protein</fullName>
        <shortName evidence="2">PLP homeostasis protein</shortName>
    </recommendedName>
</protein>
<gene>
    <name evidence="6" type="ORF">SAMN04488126_10760</name>
</gene>
<keyword evidence="1 2" id="KW-0663">Pyridoxal phosphate</keyword>
<dbReference type="InterPro" id="IPR001608">
    <property type="entry name" value="Ala_racemase_N"/>
</dbReference>
<dbReference type="Pfam" id="PF01168">
    <property type="entry name" value="Ala_racemase_N"/>
    <property type="match status" value="1"/>
</dbReference>
<dbReference type="SUPFAM" id="SSF51419">
    <property type="entry name" value="PLP-binding barrel"/>
    <property type="match status" value="1"/>
</dbReference>
<dbReference type="AlphaFoldDB" id="A0A1G7C8F7"/>
<name>A0A1G7C8F7_9BACL</name>
<proteinExistence type="inferred from homology"/>
<sequence>MLTVAERLNDIQQQIMDACKRAERNPEDVTIVAVTKSVGPQRAREVIESGIRHLGENRVEGLELKMPEIGSDARWHFIGSLQSRKVRDVINRIDFLHSLDRASLAKEIQKRAERPVDCFVQVNVSGEASKSGIGPEEAADFIRLLGAYDKIRVVGLMTMAPNTEEEQVIRNTFRGLRELRDEISSLGLTHAPCTELSMGMSNDFGIAVEEGATFVRIGTAIVGYESGERS</sequence>
<dbReference type="InterPro" id="IPR029066">
    <property type="entry name" value="PLP-binding_barrel"/>
</dbReference>
<dbReference type="Gene3D" id="3.20.20.10">
    <property type="entry name" value="Alanine racemase"/>
    <property type="match status" value="1"/>
</dbReference>
<dbReference type="InterPro" id="IPR011078">
    <property type="entry name" value="PyrdxlP_homeostasis"/>
</dbReference>
<evidence type="ECO:0000256" key="3">
    <source>
        <dbReference type="PIRSR" id="PIRSR004848-1"/>
    </source>
</evidence>
<evidence type="ECO:0000256" key="1">
    <source>
        <dbReference type="ARBA" id="ARBA00022898"/>
    </source>
</evidence>
<feature type="domain" description="Alanine racemase N-terminal" evidence="5">
    <location>
        <begin position="16"/>
        <end position="225"/>
    </location>
</feature>
<dbReference type="FunFam" id="3.20.20.10:FF:000011">
    <property type="entry name" value="Pyridoxal phosphate homeostasis protein"/>
    <property type="match status" value="1"/>
</dbReference>